<evidence type="ECO:0000313" key="2">
    <source>
        <dbReference type="EMBL" id="TDF90552.1"/>
    </source>
</evidence>
<organism evidence="2 3">
    <name type="scientific">Arthrobacter terricola</name>
    <dbReference type="NCBI Taxonomy" id="2547396"/>
    <lineage>
        <taxon>Bacteria</taxon>
        <taxon>Bacillati</taxon>
        <taxon>Actinomycetota</taxon>
        <taxon>Actinomycetes</taxon>
        <taxon>Micrococcales</taxon>
        <taxon>Micrococcaceae</taxon>
        <taxon>Arthrobacter</taxon>
    </lineage>
</organism>
<evidence type="ECO:0000256" key="1">
    <source>
        <dbReference type="SAM" id="Phobius"/>
    </source>
</evidence>
<keyword evidence="3" id="KW-1185">Reference proteome</keyword>
<gene>
    <name evidence="2" type="ORF">E1809_22090</name>
</gene>
<reference evidence="2 3" key="1">
    <citation type="submission" date="2019-03" db="EMBL/GenBank/DDBJ databases">
        <title>Whole genome sequence of Arthrobacter sp JH1-1.</title>
        <authorList>
            <person name="Trinh H.N."/>
        </authorList>
    </citation>
    <scope>NUCLEOTIDE SEQUENCE [LARGE SCALE GENOMIC DNA]</scope>
    <source>
        <strain evidence="2 3">JH1-1</strain>
    </source>
</reference>
<evidence type="ECO:0000313" key="3">
    <source>
        <dbReference type="Proteomes" id="UP000295511"/>
    </source>
</evidence>
<keyword evidence="1" id="KW-0812">Transmembrane</keyword>
<keyword evidence="1" id="KW-1133">Transmembrane helix</keyword>
<proteinExistence type="predicted"/>
<accession>A0A4R5KA38</accession>
<dbReference type="AlphaFoldDB" id="A0A4R5KA38"/>
<dbReference type="EMBL" id="SMRU01000035">
    <property type="protein sequence ID" value="TDF90552.1"/>
    <property type="molecule type" value="Genomic_DNA"/>
</dbReference>
<protein>
    <submittedName>
        <fullName evidence="2">Uncharacterized protein</fullName>
    </submittedName>
</protein>
<dbReference type="RefSeq" id="WP_133206405.1">
    <property type="nucleotide sequence ID" value="NZ_SMRU01000035.1"/>
</dbReference>
<keyword evidence="1" id="KW-0472">Membrane</keyword>
<dbReference type="Proteomes" id="UP000295511">
    <property type="component" value="Unassembled WGS sequence"/>
</dbReference>
<dbReference type="OrthoDB" id="2991313at2"/>
<sequence length="438" mass="47457">MGFKTRLTTFMRATRLDSHHAIERFGIFFGVLMLSGVLVVGAAGFSAFTAGQDKLAGTALWTTKFTTSKTRLSGTVDGVYLSDSRTRALIVMHFDPQAKISYNAADYQAFLLGSDEKLRTSRVQTPDITGSFHVFGSTGYVAVMLESPAPFQQQILNLTVRAKAELTFAQQQQAGATQDQVVGDASFTRFDQWRVFANPGAAQATTLPSLDAPAFDPARAYYDVVIKPQETAARAELDRQLALMRSDLTQINTYTGELATTKVDGVSLLPPAVPDAISGDTVTGSTAAESTTGQSTLALNTRTVVPGGFDFNWRDGDVLSGYLGRIMPSGQSSWLGYLQQQSTAGADTAANASNQINSMAWKLSNGRSLANDYRSSDVTMRPLTTLMNNLSQAYQGYYADKRKYESDDLLALLNLEVNLLNVRSGSSANSDHFLTTFH</sequence>
<comment type="caution">
    <text evidence="2">The sequence shown here is derived from an EMBL/GenBank/DDBJ whole genome shotgun (WGS) entry which is preliminary data.</text>
</comment>
<feature type="transmembrane region" description="Helical" evidence="1">
    <location>
        <begin position="21"/>
        <end position="45"/>
    </location>
</feature>
<name>A0A4R5KA38_9MICC</name>